<dbReference type="RefSeq" id="WP_217084896.1">
    <property type="nucleotide sequence ID" value="NZ_CAJORS010000020.1"/>
</dbReference>
<evidence type="ECO:0000313" key="1">
    <source>
        <dbReference type="EMBL" id="MBU9360064.1"/>
    </source>
</evidence>
<proteinExistence type="predicted"/>
<dbReference type="EMBL" id="JAHPMX010000022">
    <property type="protein sequence ID" value="MBU9360064.1"/>
    <property type="molecule type" value="Genomic_DNA"/>
</dbReference>
<evidence type="ECO:0000313" key="2">
    <source>
        <dbReference type="Proteomes" id="UP001196915"/>
    </source>
</evidence>
<dbReference type="Proteomes" id="UP001196915">
    <property type="component" value="Unassembled WGS sequence"/>
</dbReference>
<gene>
    <name evidence="1" type="ORF">KTE52_27395</name>
</gene>
<organism evidence="1 2">
    <name type="scientific">Burkholderia multivorans</name>
    <dbReference type="NCBI Taxonomy" id="87883"/>
    <lineage>
        <taxon>Bacteria</taxon>
        <taxon>Pseudomonadati</taxon>
        <taxon>Pseudomonadota</taxon>
        <taxon>Betaproteobacteria</taxon>
        <taxon>Burkholderiales</taxon>
        <taxon>Burkholderiaceae</taxon>
        <taxon>Burkholderia</taxon>
        <taxon>Burkholderia cepacia complex</taxon>
    </lineage>
</organism>
<sequence length="104" mass="11004">MAAGGKRPGAGRPPGRPNKVTAEIKALAQKHCEAAIAELAKILKTSESDQARIAAAKELLDRGYGKATQHTEITGRDGAPIEQRTVVVDEKQVAAAVAKLEDEY</sequence>
<protein>
    <submittedName>
        <fullName evidence="1">Uncharacterized protein</fullName>
    </submittedName>
</protein>
<name>A0AAP2HR55_9BURK</name>
<reference evidence="1" key="1">
    <citation type="submission" date="2021-06" db="EMBL/GenBank/DDBJ databases">
        <title>A collection of bacterial strains from the Burkholderia cepacia Research Laboratory and Repository.</title>
        <authorList>
            <person name="Lipuma J."/>
            <person name="Spilker T."/>
        </authorList>
    </citation>
    <scope>NUCLEOTIDE SEQUENCE</scope>
    <source>
        <strain evidence="1">AU37435</strain>
    </source>
</reference>
<accession>A0AAP2HR55</accession>
<comment type="caution">
    <text evidence="1">The sequence shown here is derived from an EMBL/GenBank/DDBJ whole genome shotgun (WGS) entry which is preliminary data.</text>
</comment>
<dbReference type="AlphaFoldDB" id="A0AAP2HR55"/>